<accession>A0A397GC75</accession>
<evidence type="ECO:0000256" key="1">
    <source>
        <dbReference type="SAM" id="MobiDB-lite"/>
    </source>
</evidence>
<dbReference type="Proteomes" id="UP000266861">
    <property type="component" value="Unassembled WGS sequence"/>
</dbReference>
<comment type="caution">
    <text evidence="2">The sequence shown here is derived from an EMBL/GenBank/DDBJ whole genome shotgun (WGS) entry which is preliminary data.</text>
</comment>
<feature type="region of interest" description="Disordered" evidence="1">
    <location>
        <begin position="21"/>
        <end position="85"/>
    </location>
</feature>
<sequence>MISISLQCLERSSPELYCPFCSEEQGSSKNRTDNSDEHYEYDDVHKNILDKHSFDHDNDTYHSDSNDENTNTHYEGDEHDHHERP</sequence>
<reference evidence="2 3" key="1">
    <citation type="submission" date="2018-08" db="EMBL/GenBank/DDBJ databases">
        <title>Genome and evolution of the arbuscular mycorrhizal fungus Diversispora epigaea (formerly Glomus versiforme) and its bacterial endosymbionts.</title>
        <authorList>
            <person name="Sun X."/>
            <person name="Fei Z."/>
            <person name="Harrison M."/>
        </authorList>
    </citation>
    <scope>NUCLEOTIDE SEQUENCE [LARGE SCALE GENOMIC DNA]</scope>
    <source>
        <strain evidence="2 3">IT104</strain>
    </source>
</reference>
<gene>
    <name evidence="2" type="ORF">Glove_562g24</name>
</gene>
<dbReference type="AlphaFoldDB" id="A0A397GC75"/>
<dbReference type="EMBL" id="PQFF01000477">
    <property type="protein sequence ID" value="RHZ48047.1"/>
    <property type="molecule type" value="Genomic_DNA"/>
</dbReference>
<organism evidence="2 3">
    <name type="scientific">Diversispora epigaea</name>
    <dbReference type="NCBI Taxonomy" id="1348612"/>
    <lineage>
        <taxon>Eukaryota</taxon>
        <taxon>Fungi</taxon>
        <taxon>Fungi incertae sedis</taxon>
        <taxon>Mucoromycota</taxon>
        <taxon>Glomeromycotina</taxon>
        <taxon>Glomeromycetes</taxon>
        <taxon>Diversisporales</taxon>
        <taxon>Diversisporaceae</taxon>
        <taxon>Diversispora</taxon>
    </lineage>
</organism>
<keyword evidence="3" id="KW-1185">Reference proteome</keyword>
<name>A0A397GC75_9GLOM</name>
<evidence type="ECO:0000313" key="3">
    <source>
        <dbReference type="Proteomes" id="UP000266861"/>
    </source>
</evidence>
<feature type="compositionally biased region" description="Basic and acidic residues" evidence="1">
    <location>
        <begin position="30"/>
        <end position="65"/>
    </location>
</feature>
<evidence type="ECO:0000313" key="2">
    <source>
        <dbReference type="EMBL" id="RHZ48047.1"/>
    </source>
</evidence>
<protein>
    <submittedName>
        <fullName evidence="2">Uncharacterized protein</fullName>
    </submittedName>
</protein>
<feature type="compositionally biased region" description="Basic and acidic residues" evidence="1">
    <location>
        <begin position="74"/>
        <end position="85"/>
    </location>
</feature>
<proteinExistence type="predicted"/>